<dbReference type="STRING" id="283909.R7U3N7"/>
<dbReference type="GO" id="GO:0008270">
    <property type="term" value="F:zinc ion binding"/>
    <property type="evidence" value="ECO:0007669"/>
    <property type="project" value="UniProtKB-KW"/>
</dbReference>
<dbReference type="SUPFAM" id="SSF57756">
    <property type="entry name" value="Retrovirus zinc finger-like domains"/>
    <property type="match status" value="1"/>
</dbReference>
<reference evidence="8 10" key="2">
    <citation type="journal article" date="2013" name="Nature">
        <title>Insights into bilaterian evolution from three spiralian genomes.</title>
        <authorList>
            <person name="Simakov O."/>
            <person name="Marletaz F."/>
            <person name="Cho S.J."/>
            <person name="Edsinger-Gonzales E."/>
            <person name="Havlak P."/>
            <person name="Hellsten U."/>
            <person name="Kuo D.H."/>
            <person name="Larsson T."/>
            <person name="Lv J."/>
            <person name="Arendt D."/>
            <person name="Savage R."/>
            <person name="Osoegawa K."/>
            <person name="de Jong P."/>
            <person name="Grimwood J."/>
            <person name="Chapman J.A."/>
            <person name="Shapiro H."/>
            <person name="Aerts A."/>
            <person name="Otillar R.P."/>
            <person name="Terry A.Y."/>
            <person name="Boore J.L."/>
            <person name="Grigoriev I.V."/>
            <person name="Lindberg D.R."/>
            <person name="Seaver E.C."/>
            <person name="Weisblat D.A."/>
            <person name="Putnam N.H."/>
            <person name="Rokhsar D.S."/>
        </authorList>
    </citation>
    <scope>NUCLEOTIDE SEQUENCE</scope>
    <source>
        <strain evidence="8 10">I ESC-2004</strain>
    </source>
</reference>
<evidence type="ECO:0000313" key="10">
    <source>
        <dbReference type="Proteomes" id="UP000014760"/>
    </source>
</evidence>
<dbReference type="EMBL" id="AMQN01027146">
    <property type="status" value="NOT_ANNOTATED_CDS"/>
    <property type="molecule type" value="Genomic_DNA"/>
</dbReference>
<evidence type="ECO:0000256" key="5">
    <source>
        <dbReference type="ARBA" id="ARBA00039180"/>
    </source>
</evidence>
<feature type="domain" description="CCHC-type" evidence="7">
    <location>
        <begin position="12"/>
        <end position="27"/>
    </location>
</feature>
<dbReference type="PROSITE" id="PS50158">
    <property type="entry name" value="ZF_CCHC"/>
    <property type="match status" value="1"/>
</dbReference>
<evidence type="ECO:0000256" key="4">
    <source>
        <dbReference type="ARBA" id="ARBA00037746"/>
    </source>
</evidence>
<keyword evidence="1" id="KW-0479">Metal-binding</keyword>
<proteinExistence type="predicted"/>
<evidence type="ECO:0000256" key="6">
    <source>
        <dbReference type="PROSITE-ProRule" id="PRU00047"/>
    </source>
</evidence>
<keyword evidence="2 6" id="KW-0863">Zinc-finger</keyword>
<evidence type="ECO:0000256" key="1">
    <source>
        <dbReference type="ARBA" id="ARBA00022723"/>
    </source>
</evidence>
<dbReference type="EMBL" id="AMQN01027147">
    <property type="status" value="NOT_ANNOTATED_CDS"/>
    <property type="molecule type" value="Genomic_DNA"/>
</dbReference>
<dbReference type="Proteomes" id="UP000014760">
    <property type="component" value="Unassembled WGS sequence"/>
</dbReference>
<comment type="function">
    <text evidence="4">Possible splicing regulator involved in the control of cellular survival.</text>
</comment>
<evidence type="ECO:0000313" key="9">
    <source>
        <dbReference type="EnsemblMetazoa" id="CapteP122553"/>
    </source>
</evidence>
<reference evidence="9" key="3">
    <citation type="submission" date="2015-06" db="UniProtKB">
        <authorList>
            <consortium name="EnsemblMetazoa"/>
        </authorList>
    </citation>
    <scope>IDENTIFICATION</scope>
</reference>
<keyword evidence="3" id="KW-0862">Zinc</keyword>
<name>R7U3N7_CAPTE</name>
<dbReference type="HOGENOM" id="CLU_122662_2_0_1"/>
<sequence>MKNPSSSIRSTCHKCGYAGHLTFQCRNFQKVDPSRDVVLDVSSTSSESDPEDFISPLKLPGTKFMRGRKKKLCDHSFCFS</sequence>
<dbReference type="InterPro" id="IPR036875">
    <property type="entry name" value="Znf_CCHC_sf"/>
</dbReference>
<organism evidence="8">
    <name type="scientific">Capitella teleta</name>
    <name type="common">Polychaete worm</name>
    <dbReference type="NCBI Taxonomy" id="283909"/>
    <lineage>
        <taxon>Eukaryota</taxon>
        <taxon>Metazoa</taxon>
        <taxon>Spiralia</taxon>
        <taxon>Lophotrochozoa</taxon>
        <taxon>Annelida</taxon>
        <taxon>Polychaeta</taxon>
        <taxon>Sedentaria</taxon>
        <taxon>Scolecida</taxon>
        <taxon>Capitellidae</taxon>
        <taxon>Capitella</taxon>
    </lineage>
</organism>
<dbReference type="PANTHER" id="PTHR31437:SF1">
    <property type="entry name" value="PROTEIN SREK1IP1"/>
    <property type="match status" value="1"/>
</dbReference>
<keyword evidence="10" id="KW-1185">Reference proteome</keyword>
<dbReference type="PANTHER" id="PTHR31437">
    <property type="entry name" value="SREK1IP1 FAMILY MEMBER"/>
    <property type="match status" value="1"/>
</dbReference>
<gene>
    <name evidence="8" type="ORF">CAPTEDRAFT_122553</name>
</gene>
<evidence type="ECO:0000259" key="7">
    <source>
        <dbReference type="PROSITE" id="PS50158"/>
    </source>
</evidence>
<dbReference type="Pfam" id="PF13917">
    <property type="entry name" value="zf-CCHC_3"/>
    <property type="match status" value="1"/>
</dbReference>
<evidence type="ECO:0000256" key="2">
    <source>
        <dbReference type="ARBA" id="ARBA00022771"/>
    </source>
</evidence>
<evidence type="ECO:0000313" key="8">
    <source>
        <dbReference type="EMBL" id="ELT98281.1"/>
    </source>
</evidence>
<dbReference type="EMBL" id="KB308090">
    <property type="protein sequence ID" value="ELT98281.1"/>
    <property type="molecule type" value="Genomic_DNA"/>
</dbReference>
<dbReference type="InterPro" id="IPR001878">
    <property type="entry name" value="Znf_CCHC"/>
</dbReference>
<reference evidence="10" key="1">
    <citation type="submission" date="2012-12" db="EMBL/GenBank/DDBJ databases">
        <authorList>
            <person name="Hellsten U."/>
            <person name="Grimwood J."/>
            <person name="Chapman J.A."/>
            <person name="Shapiro H."/>
            <person name="Aerts A."/>
            <person name="Otillar R.P."/>
            <person name="Terry A.Y."/>
            <person name="Boore J.L."/>
            <person name="Simakov O."/>
            <person name="Marletaz F."/>
            <person name="Cho S.-J."/>
            <person name="Edsinger-Gonzales E."/>
            <person name="Havlak P."/>
            <person name="Kuo D.-H."/>
            <person name="Larsson T."/>
            <person name="Lv J."/>
            <person name="Arendt D."/>
            <person name="Savage R."/>
            <person name="Osoegawa K."/>
            <person name="de Jong P."/>
            <person name="Lindberg D.R."/>
            <person name="Seaver E.C."/>
            <person name="Weisblat D.A."/>
            <person name="Putnam N.H."/>
            <person name="Grigoriev I.V."/>
            <person name="Rokhsar D.S."/>
        </authorList>
    </citation>
    <scope>NUCLEOTIDE SEQUENCE</scope>
    <source>
        <strain evidence="10">I ESC-2004</strain>
    </source>
</reference>
<protein>
    <recommendedName>
        <fullName evidence="5">Protein SREK1IP1</fullName>
    </recommendedName>
</protein>
<dbReference type="GO" id="GO:0003676">
    <property type="term" value="F:nucleic acid binding"/>
    <property type="evidence" value="ECO:0007669"/>
    <property type="project" value="InterPro"/>
</dbReference>
<dbReference type="EnsemblMetazoa" id="CapteT122553">
    <property type="protein sequence ID" value="CapteP122553"/>
    <property type="gene ID" value="CapteG122553"/>
</dbReference>
<dbReference type="OrthoDB" id="5596742at2759"/>
<dbReference type="AlphaFoldDB" id="R7U3N7"/>
<evidence type="ECO:0000256" key="3">
    <source>
        <dbReference type="ARBA" id="ARBA00022833"/>
    </source>
</evidence>
<accession>R7U3N7</accession>